<reference evidence="1 2" key="1">
    <citation type="submission" date="2024-01" db="EMBL/GenBank/DDBJ databases">
        <title>New evidence supports the origin of RcGTA from prophage.</title>
        <authorList>
            <person name="Xu Y."/>
            <person name="Liu B."/>
            <person name="Chen F."/>
        </authorList>
    </citation>
    <scope>NUCLEOTIDE SEQUENCE [LARGE SCALE GENOMIC DNA]</scope>
    <source>
        <strain evidence="1 2">CBW1107-2</strain>
    </source>
</reference>
<comment type="caution">
    <text evidence="1">The sequence shown here is derived from an EMBL/GenBank/DDBJ whole genome shotgun (WGS) entry which is preliminary data.</text>
</comment>
<sequence>MGGGLFHDGRAVMLEEPVGGPPLNPAEMGMPDTAAVAARLRDLPARTV</sequence>
<dbReference type="Proteomes" id="UP001559025">
    <property type="component" value="Unassembled WGS sequence"/>
</dbReference>
<proteinExistence type="predicted"/>
<accession>A0ABV3X0W6</accession>
<organism evidence="1 2">
    <name type="scientific">Neoaquamicrobium sediminum</name>
    <dbReference type="NCBI Taxonomy" id="1849104"/>
    <lineage>
        <taxon>Bacteria</taxon>
        <taxon>Pseudomonadati</taxon>
        <taxon>Pseudomonadota</taxon>
        <taxon>Alphaproteobacteria</taxon>
        <taxon>Hyphomicrobiales</taxon>
        <taxon>Phyllobacteriaceae</taxon>
        <taxon>Neoaquamicrobium</taxon>
    </lineage>
</organism>
<evidence type="ECO:0000313" key="2">
    <source>
        <dbReference type="Proteomes" id="UP001559025"/>
    </source>
</evidence>
<protein>
    <submittedName>
        <fullName evidence="1">Uncharacterized protein</fullName>
    </submittedName>
</protein>
<dbReference type="RefSeq" id="WP_368805279.1">
    <property type="nucleotide sequence ID" value="NZ_JAZHFV010000017.1"/>
</dbReference>
<dbReference type="InterPro" id="IPR036909">
    <property type="entry name" value="Cyt_c-like_dom_sf"/>
</dbReference>
<dbReference type="EMBL" id="JAZHFV010000017">
    <property type="protein sequence ID" value="MEX4010596.1"/>
    <property type="molecule type" value="Genomic_DNA"/>
</dbReference>
<dbReference type="Gene3D" id="1.10.760.10">
    <property type="entry name" value="Cytochrome c-like domain"/>
    <property type="match status" value="1"/>
</dbReference>
<dbReference type="SUPFAM" id="SSF46626">
    <property type="entry name" value="Cytochrome c"/>
    <property type="match status" value="1"/>
</dbReference>
<keyword evidence="2" id="KW-1185">Reference proteome</keyword>
<name>A0ABV3X0W6_9HYPH</name>
<evidence type="ECO:0000313" key="1">
    <source>
        <dbReference type="EMBL" id="MEX4010596.1"/>
    </source>
</evidence>
<gene>
    <name evidence="1" type="ORF">V1479_25135</name>
</gene>